<reference evidence="1 2" key="1">
    <citation type="submission" date="2022-05" db="EMBL/GenBank/DDBJ databases">
        <title>A multi-omics perspective on studying reproductive biology in Daphnia sinensis.</title>
        <authorList>
            <person name="Jia J."/>
        </authorList>
    </citation>
    <scope>NUCLEOTIDE SEQUENCE [LARGE SCALE GENOMIC DNA]</scope>
    <source>
        <strain evidence="1 2">WSL</strain>
    </source>
</reference>
<evidence type="ECO:0000313" key="1">
    <source>
        <dbReference type="EMBL" id="KAI9565015.1"/>
    </source>
</evidence>
<protein>
    <submittedName>
        <fullName evidence="1">Uncharacterized protein</fullName>
    </submittedName>
</protein>
<accession>A0AAD5LLP9</accession>
<keyword evidence="2" id="KW-1185">Reference proteome</keyword>
<name>A0AAD5LLP9_9CRUS</name>
<organism evidence="1 2">
    <name type="scientific">Daphnia sinensis</name>
    <dbReference type="NCBI Taxonomy" id="1820382"/>
    <lineage>
        <taxon>Eukaryota</taxon>
        <taxon>Metazoa</taxon>
        <taxon>Ecdysozoa</taxon>
        <taxon>Arthropoda</taxon>
        <taxon>Crustacea</taxon>
        <taxon>Branchiopoda</taxon>
        <taxon>Diplostraca</taxon>
        <taxon>Cladocera</taxon>
        <taxon>Anomopoda</taxon>
        <taxon>Daphniidae</taxon>
        <taxon>Daphnia</taxon>
        <taxon>Daphnia similis group</taxon>
    </lineage>
</organism>
<evidence type="ECO:0000313" key="2">
    <source>
        <dbReference type="Proteomes" id="UP000820818"/>
    </source>
</evidence>
<comment type="caution">
    <text evidence="1">The sequence shown here is derived from an EMBL/GenBank/DDBJ whole genome shotgun (WGS) entry which is preliminary data.</text>
</comment>
<dbReference type="AlphaFoldDB" id="A0AAD5LLP9"/>
<dbReference type="EMBL" id="WJBH02000001">
    <property type="protein sequence ID" value="KAI9565015.1"/>
    <property type="molecule type" value="Genomic_DNA"/>
</dbReference>
<sequence>MSDSINKNLLLCDVLVSAGEMNLPLPADGLSGDSNHHLCKTYQILCLCVGSVGLSIHLFTTEDSQGNLSLLIRVSIKTLNKDHSFLVHVMLIPRFWSALKRRIALPADDNDTPICVGHSLRHWRGDDPSLSAR</sequence>
<dbReference type="Proteomes" id="UP000820818">
    <property type="component" value="Linkage Group LG1"/>
</dbReference>
<gene>
    <name evidence="1" type="ORF">GHT06_008757</name>
</gene>
<proteinExistence type="predicted"/>